<proteinExistence type="predicted"/>
<organism evidence="1 2">
    <name type="scientific">Citreimonas salinaria</name>
    <dbReference type="NCBI Taxonomy" id="321339"/>
    <lineage>
        <taxon>Bacteria</taxon>
        <taxon>Pseudomonadati</taxon>
        <taxon>Pseudomonadota</taxon>
        <taxon>Alphaproteobacteria</taxon>
        <taxon>Rhodobacterales</taxon>
        <taxon>Roseobacteraceae</taxon>
        <taxon>Citreimonas</taxon>
    </lineage>
</organism>
<dbReference type="Proteomes" id="UP000199286">
    <property type="component" value="Unassembled WGS sequence"/>
</dbReference>
<name>A0A1H3MDZ6_9RHOB</name>
<dbReference type="OrthoDB" id="2618648at2"/>
<sequence>MAILAYATPTDDQIAWLDAASAPDLLPAHLVAFLQCGVSITLGACGRTGRPVVGSGVACRVSGMNTVRVLLSRRTEAAVIDAVEGGSAIAATFSRARDHRSIQLKASRALVRPVAPDDASEAARQCALLADDLVELGYARAQADVYALLGAPDLVSLEFRPERVFTQTPGPGAGAELPR</sequence>
<protein>
    <recommendedName>
        <fullName evidence="3">Pyridoxamine 5'-phosphate oxidase</fullName>
    </recommendedName>
</protein>
<evidence type="ECO:0000313" key="1">
    <source>
        <dbReference type="EMBL" id="SDY74534.1"/>
    </source>
</evidence>
<dbReference type="AlphaFoldDB" id="A0A1H3MDZ6"/>
<accession>A0A1H3MDZ6</accession>
<dbReference type="RefSeq" id="WP_089885002.1">
    <property type="nucleotide sequence ID" value="NZ_FNPF01000016.1"/>
</dbReference>
<reference evidence="1 2" key="1">
    <citation type="submission" date="2016-10" db="EMBL/GenBank/DDBJ databases">
        <authorList>
            <person name="de Groot N.N."/>
        </authorList>
    </citation>
    <scope>NUCLEOTIDE SEQUENCE [LARGE SCALE GENOMIC DNA]</scope>
    <source>
        <strain evidence="1 2">DSM 26880</strain>
    </source>
</reference>
<evidence type="ECO:0000313" key="2">
    <source>
        <dbReference type="Proteomes" id="UP000199286"/>
    </source>
</evidence>
<evidence type="ECO:0008006" key="3">
    <source>
        <dbReference type="Google" id="ProtNLM"/>
    </source>
</evidence>
<gene>
    <name evidence="1" type="ORF">SAMN05444340_116100</name>
</gene>
<dbReference type="STRING" id="321339.SAMN05444340_116100"/>
<dbReference type="EMBL" id="FNPF01000016">
    <property type="protein sequence ID" value="SDY74534.1"/>
    <property type="molecule type" value="Genomic_DNA"/>
</dbReference>
<keyword evidence="2" id="KW-1185">Reference proteome</keyword>